<name>A0A3A8J7Z5_9BACT</name>
<dbReference type="PRINTS" id="PR00050">
    <property type="entry name" value="COLDSHOCK"/>
</dbReference>
<dbReference type="GO" id="GO:0003676">
    <property type="term" value="F:nucleic acid binding"/>
    <property type="evidence" value="ECO:0007669"/>
    <property type="project" value="InterPro"/>
</dbReference>
<dbReference type="SMART" id="SM00357">
    <property type="entry name" value="CSP"/>
    <property type="match status" value="1"/>
</dbReference>
<proteinExistence type="predicted"/>
<accession>A0A3A8J7Z5</accession>
<comment type="subcellular location">
    <subcellularLocation>
        <location evidence="1">Cytoplasm</location>
    </subcellularLocation>
</comment>
<evidence type="ECO:0000256" key="2">
    <source>
        <dbReference type="ARBA" id="ARBA00022490"/>
    </source>
</evidence>
<dbReference type="InterPro" id="IPR011129">
    <property type="entry name" value="CSD"/>
</dbReference>
<dbReference type="PROSITE" id="PS51857">
    <property type="entry name" value="CSD_2"/>
    <property type="match status" value="1"/>
</dbReference>
<reference evidence="5" key="1">
    <citation type="submission" date="2018-09" db="EMBL/GenBank/DDBJ databases">
        <authorList>
            <person name="Livingstone P.G."/>
            <person name="Whitworth D.E."/>
        </authorList>
    </citation>
    <scope>NUCLEOTIDE SEQUENCE [LARGE SCALE GENOMIC DNA]</scope>
    <source>
        <strain evidence="5">CA054A</strain>
    </source>
</reference>
<evidence type="ECO:0000259" key="3">
    <source>
        <dbReference type="PROSITE" id="PS51857"/>
    </source>
</evidence>
<keyword evidence="2" id="KW-0963">Cytoplasm</keyword>
<dbReference type="InterPro" id="IPR012156">
    <property type="entry name" value="Cold_shock_CspA"/>
</dbReference>
<dbReference type="RefSeq" id="WP_120540131.1">
    <property type="nucleotide sequence ID" value="NZ_RAVZ01000039.1"/>
</dbReference>
<comment type="caution">
    <text evidence="4">The sequence shown here is derived from an EMBL/GenBank/DDBJ whole genome shotgun (WGS) entry which is preliminary data.</text>
</comment>
<keyword evidence="5" id="KW-1185">Reference proteome</keyword>
<evidence type="ECO:0000313" key="5">
    <source>
        <dbReference type="Proteomes" id="UP000268094"/>
    </source>
</evidence>
<dbReference type="SUPFAM" id="SSF50249">
    <property type="entry name" value="Nucleic acid-binding proteins"/>
    <property type="match status" value="1"/>
</dbReference>
<evidence type="ECO:0000256" key="1">
    <source>
        <dbReference type="ARBA" id="ARBA00004496"/>
    </source>
</evidence>
<dbReference type="PIRSF" id="PIRSF002599">
    <property type="entry name" value="Cold_shock_A"/>
    <property type="match status" value="1"/>
</dbReference>
<dbReference type="OrthoDB" id="9800919at2"/>
<dbReference type="InterPro" id="IPR012340">
    <property type="entry name" value="NA-bd_OB-fold"/>
</dbReference>
<dbReference type="CDD" id="cd04458">
    <property type="entry name" value="CSP_CDS"/>
    <property type="match status" value="1"/>
</dbReference>
<sequence>MRRRTGIVQWFNLAMGFGFIAPDRGGRAHVVVLREDIEADGDPVLTRGQAVSFEYFTGRQGPRAIHVRPLESSLAADD</sequence>
<gene>
    <name evidence="4" type="ORF">D7V88_08490</name>
</gene>
<evidence type="ECO:0000313" key="4">
    <source>
        <dbReference type="EMBL" id="RKG91779.1"/>
    </source>
</evidence>
<protein>
    <submittedName>
        <fullName evidence="4">Cold-shock protein</fullName>
    </submittedName>
</protein>
<dbReference type="InterPro" id="IPR002059">
    <property type="entry name" value="CSP_DNA-bd"/>
</dbReference>
<dbReference type="Pfam" id="PF00313">
    <property type="entry name" value="CSD"/>
    <property type="match status" value="1"/>
</dbReference>
<organism evidence="4 5">
    <name type="scientific">Corallococcus terminator</name>
    <dbReference type="NCBI Taxonomy" id="2316733"/>
    <lineage>
        <taxon>Bacteria</taxon>
        <taxon>Pseudomonadati</taxon>
        <taxon>Myxococcota</taxon>
        <taxon>Myxococcia</taxon>
        <taxon>Myxococcales</taxon>
        <taxon>Cystobacterineae</taxon>
        <taxon>Myxococcaceae</taxon>
        <taxon>Corallococcus</taxon>
    </lineage>
</organism>
<dbReference type="GO" id="GO:0005829">
    <property type="term" value="C:cytosol"/>
    <property type="evidence" value="ECO:0007669"/>
    <property type="project" value="UniProtKB-ARBA"/>
</dbReference>
<dbReference type="Proteomes" id="UP000268094">
    <property type="component" value="Unassembled WGS sequence"/>
</dbReference>
<dbReference type="EMBL" id="RAVZ01000039">
    <property type="protein sequence ID" value="RKG91779.1"/>
    <property type="molecule type" value="Genomic_DNA"/>
</dbReference>
<dbReference type="Gene3D" id="2.40.50.140">
    <property type="entry name" value="Nucleic acid-binding proteins"/>
    <property type="match status" value="1"/>
</dbReference>
<feature type="domain" description="CSD" evidence="3">
    <location>
        <begin position="3"/>
        <end position="69"/>
    </location>
</feature>
<dbReference type="AlphaFoldDB" id="A0A3A8J7Z5"/>